<evidence type="ECO:0000256" key="3">
    <source>
        <dbReference type="ARBA" id="ARBA00023015"/>
    </source>
</evidence>
<dbReference type="SMART" id="SM00448">
    <property type="entry name" value="REC"/>
    <property type="match status" value="1"/>
</dbReference>
<gene>
    <name evidence="8" type="ORF">SAMN05216257_104251</name>
</gene>
<dbReference type="PROSITE" id="PS50110">
    <property type="entry name" value="RESPONSE_REGULATORY"/>
    <property type="match status" value="1"/>
</dbReference>
<dbReference type="PANTHER" id="PTHR48111">
    <property type="entry name" value="REGULATOR OF RPOS"/>
    <property type="match status" value="1"/>
</dbReference>
<feature type="domain" description="Response regulatory" evidence="7">
    <location>
        <begin position="3"/>
        <end position="122"/>
    </location>
</feature>
<dbReference type="SUPFAM" id="SSF52172">
    <property type="entry name" value="CheY-like"/>
    <property type="match status" value="1"/>
</dbReference>
<evidence type="ECO:0000259" key="7">
    <source>
        <dbReference type="PROSITE" id="PS50110"/>
    </source>
</evidence>
<dbReference type="RefSeq" id="WP_170068435.1">
    <property type="nucleotide sequence ID" value="NZ_FNFV01000004.1"/>
</dbReference>
<keyword evidence="1 6" id="KW-0597">Phosphoprotein</keyword>
<evidence type="ECO:0000256" key="6">
    <source>
        <dbReference type="PROSITE-ProRule" id="PRU00169"/>
    </source>
</evidence>
<keyword evidence="5" id="KW-0804">Transcription</keyword>
<proteinExistence type="predicted"/>
<dbReference type="Pfam" id="PF00072">
    <property type="entry name" value="Response_reg"/>
    <property type="match status" value="1"/>
</dbReference>
<evidence type="ECO:0000256" key="4">
    <source>
        <dbReference type="ARBA" id="ARBA00023125"/>
    </source>
</evidence>
<dbReference type="STRING" id="990712.SAMN05216257_104251"/>
<dbReference type="InterPro" id="IPR001789">
    <property type="entry name" value="Sig_transdc_resp-reg_receiver"/>
</dbReference>
<protein>
    <submittedName>
        <fullName evidence="8">Response regulator receiver domain-containing protein</fullName>
    </submittedName>
</protein>
<dbReference type="GO" id="GO:0000156">
    <property type="term" value="F:phosphorelay response regulator activity"/>
    <property type="evidence" value="ECO:0007669"/>
    <property type="project" value="TreeGrafter"/>
</dbReference>
<keyword evidence="3" id="KW-0805">Transcription regulation</keyword>
<keyword evidence="9" id="KW-1185">Reference proteome</keyword>
<dbReference type="GO" id="GO:0032993">
    <property type="term" value="C:protein-DNA complex"/>
    <property type="evidence" value="ECO:0007669"/>
    <property type="project" value="TreeGrafter"/>
</dbReference>
<dbReference type="InterPro" id="IPR039420">
    <property type="entry name" value="WalR-like"/>
</dbReference>
<keyword evidence="2" id="KW-0902">Two-component regulatory system</keyword>
<evidence type="ECO:0000256" key="2">
    <source>
        <dbReference type="ARBA" id="ARBA00023012"/>
    </source>
</evidence>
<dbReference type="GO" id="GO:0006355">
    <property type="term" value="P:regulation of DNA-templated transcription"/>
    <property type="evidence" value="ECO:0007669"/>
    <property type="project" value="TreeGrafter"/>
</dbReference>
<dbReference type="AlphaFoldDB" id="A0A1G9ECW0"/>
<organism evidence="8 9">
    <name type="scientific">Meinhardsimonia xiamenensis</name>
    <dbReference type="NCBI Taxonomy" id="990712"/>
    <lineage>
        <taxon>Bacteria</taxon>
        <taxon>Pseudomonadati</taxon>
        <taxon>Pseudomonadota</taxon>
        <taxon>Alphaproteobacteria</taxon>
        <taxon>Rhodobacterales</taxon>
        <taxon>Paracoccaceae</taxon>
        <taxon>Meinhardsimonia</taxon>
    </lineage>
</organism>
<dbReference type="InterPro" id="IPR011006">
    <property type="entry name" value="CheY-like_superfamily"/>
</dbReference>
<dbReference type="Proteomes" id="UP000199328">
    <property type="component" value="Unassembled WGS sequence"/>
</dbReference>
<dbReference type="EMBL" id="FNFV01000004">
    <property type="protein sequence ID" value="SDK73918.1"/>
    <property type="molecule type" value="Genomic_DNA"/>
</dbReference>
<name>A0A1G9ECW0_9RHOB</name>
<dbReference type="PANTHER" id="PTHR48111:SF1">
    <property type="entry name" value="TWO-COMPONENT RESPONSE REGULATOR ORR33"/>
    <property type="match status" value="1"/>
</dbReference>
<dbReference type="GO" id="GO:0005829">
    <property type="term" value="C:cytosol"/>
    <property type="evidence" value="ECO:0007669"/>
    <property type="project" value="TreeGrafter"/>
</dbReference>
<keyword evidence="4" id="KW-0238">DNA-binding</keyword>
<evidence type="ECO:0000256" key="1">
    <source>
        <dbReference type="ARBA" id="ARBA00022553"/>
    </source>
</evidence>
<reference evidence="9" key="1">
    <citation type="submission" date="2016-10" db="EMBL/GenBank/DDBJ databases">
        <authorList>
            <person name="Varghese N."/>
            <person name="Submissions S."/>
        </authorList>
    </citation>
    <scope>NUCLEOTIDE SEQUENCE [LARGE SCALE GENOMIC DNA]</scope>
    <source>
        <strain evidence="9">CGMCC 1.10789</strain>
    </source>
</reference>
<evidence type="ECO:0000256" key="5">
    <source>
        <dbReference type="ARBA" id="ARBA00023163"/>
    </source>
</evidence>
<feature type="modified residue" description="4-aspartylphosphate" evidence="6">
    <location>
        <position position="55"/>
    </location>
</feature>
<sequence length="342" mass="38055">MIRILAVDDDAIILELLREILASAGYADIEVADSGARALEILNTARQPFDCFLLDIQMPQMDGIELCRRIRQFPQYARAPILMLTAMAEKSYIDRAFAAGASDYITKPFEVIELITRLRNAETIIEERRRALEHQVALMSARKESEIKDRALLTEPVSIPDIDGMIEYLAFENYLLQLSRGRQFMSSILAAKVANIAEIFERCSARSFRFFLTDIAEALAESMRGHAYLMAYRGSGLFTIACDRRDADALCADLKANLQVRLDEIMPVYDDTTPIPVAAVIGEPAAHRLFRAGGALAPLHEAIEAVEKKALRVVAGKRAGAAILPTVTGGAPRQRELTHVYW</sequence>
<dbReference type="Gene3D" id="3.40.50.2300">
    <property type="match status" value="1"/>
</dbReference>
<evidence type="ECO:0000313" key="9">
    <source>
        <dbReference type="Proteomes" id="UP000199328"/>
    </source>
</evidence>
<dbReference type="GO" id="GO:0000976">
    <property type="term" value="F:transcription cis-regulatory region binding"/>
    <property type="evidence" value="ECO:0007669"/>
    <property type="project" value="TreeGrafter"/>
</dbReference>
<accession>A0A1G9ECW0</accession>
<evidence type="ECO:0000313" key="8">
    <source>
        <dbReference type="EMBL" id="SDK73918.1"/>
    </source>
</evidence>